<accession>A0A3S0Q191</accession>
<comment type="caution">
    <text evidence="1">The sequence shown here is derived from an EMBL/GenBank/DDBJ whole genome shotgun (WGS) entry which is preliminary data.</text>
</comment>
<dbReference type="EMBL" id="RXHI01000013">
    <property type="protein sequence ID" value="RUA22620.1"/>
    <property type="molecule type" value="Genomic_DNA"/>
</dbReference>
<evidence type="ECO:0000313" key="1">
    <source>
        <dbReference type="EMBL" id="RUA22620.1"/>
    </source>
</evidence>
<protein>
    <submittedName>
        <fullName evidence="1">Uncharacterized protein</fullName>
    </submittedName>
</protein>
<name>A0A3S0Q191_9GAMM</name>
<gene>
    <name evidence="1" type="ORF">DSL92_04885</name>
</gene>
<proteinExistence type="predicted"/>
<dbReference type="AlphaFoldDB" id="A0A3S0Q191"/>
<sequence>MTGRLGVTDQLELELKVPYVHRDDALFATVATTEGQQEFDISRDISSNGLGDIEAALHYQLNSGKRLALLRGQPALQIDDRRRPRHPP</sequence>
<reference evidence="1" key="1">
    <citation type="submission" date="2018-12" db="EMBL/GenBank/DDBJ databases">
        <authorList>
            <person name="Jadhav K."/>
            <person name="Kushwaha B."/>
            <person name="Jadhav I."/>
        </authorList>
    </citation>
    <scope>NUCLEOTIDE SEQUENCE [LARGE SCALE GENOMIC DNA]</scope>
    <source>
        <strain evidence="1">SBS 10</strain>
    </source>
</reference>
<organism evidence="1">
    <name type="scientific">Billgrantia gudaonensis</name>
    <dbReference type="NCBI Taxonomy" id="376427"/>
    <lineage>
        <taxon>Bacteria</taxon>
        <taxon>Pseudomonadati</taxon>
        <taxon>Pseudomonadota</taxon>
        <taxon>Gammaproteobacteria</taxon>
        <taxon>Oceanospirillales</taxon>
        <taxon>Halomonadaceae</taxon>
        <taxon>Billgrantia</taxon>
    </lineage>
</organism>